<accession>A0A8K0UF27</accession>
<keyword evidence="2" id="KW-1185">Reference proteome</keyword>
<dbReference type="Proteomes" id="UP000813824">
    <property type="component" value="Unassembled WGS sequence"/>
</dbReference>
<evidence type="ECO:0000313" key="1">
    <source>
        <dbReference type="EMBL" id="KAH8073811.1"/>
    </source>
</evidence>
<organism evidence="1 2">
    <name type="scientific">Cristinia sonorae</name>
    <dbReference type="NCBI Taxonomy" id="1940300"/>
    <lineage>
        <taxon>Eukaryota</taxon>
        <taxon>Fungi</taxon>
        <taxon>Dikarya</taxon>
        <taxon>Basidiomycota</taxon>
        <taxon>Agaricomycotina</taxon>
        <taxon>Agaricomycetes</taxon>
        <taxon>Agaricomycetidae</taxon>
        <taxon>Agaricales</taxon>
        <taxon>Pleurotineae</taxon>
        <taxon>Stephanosporaceae</taxon>
        <taxon>Cristinia</taxon>
    </lineage>
</organism>
<dbReference type="AlphaFoldDB" id="A0A8K0UF27"/>
<protein>
    <submittedName>
        <fullName evidence="1">Uncharacterized protein</fullName>
    </submittedName>
</protein>
<comment type="caution">
    <text evidence="1">The sequence shown here is derived from an EMBL/GenBank/DDBJ whole genome shotgun (WGS) entry which is preliminary data.</text>
</comment>
<proteinExistence type="predicted"/>
<evidence type="ECO:0000313" key="2">
    <source>
        <dbReference type="Proteomes" id="UP000813824"/>
    </source>
</evidence>
<gene>
    <name evidence="1" type="ORF">BXZ70DRAFT_911585</name>
</gene>
<dbReference type="EMBL" id="JAEVFJ010000073">
    <property type="protein sequence ID" value="KAH8073811.1"/>
    <property type="molecule type" value="Genomic_DNA"/>
</dbReference>
<name>A0A8K0UF27_9AGAR</name>
<reference evidence="1" key="1">
    <citation type="journal article" date="2021" name="New Phytol.">
        <title>Evolutionary innovations through gain and loss of genes in the ectomycorrhizal Boletales.</title>
        <authorList>
            <person name="Wu G."/>
            <person name="Miyauchi S."/>
            <person name="Morin E."/>
            <person name="Kuo A."/>
            <person name="Drula E."/>
            <person name="Varga T."/>
            <person name="Kohler A."/>
            <person name="Feng B."/>
            <person name="Cao Y."/>
            <person name="Lipzen A."/>
            <person name="Daum C."/>
            <person name="Hundley H."/>
            <person name="Pangilinan J."/>
            <person name="Johnson J."/>
            <person name="Barry K."/>
            <person name="LaButti K."/>
            <person name="Ng V."/>
            <person name="Ahrendt S."/>
            <person name="Min B."/>
            <person name="Choi I.G."/>
            <person name="Park H."/>
            <person name="Plett J.M."/>
            <person name="Magnuson J."/>
            <person name="Spatafora J.W."/>
            <person name="Nagy L.G."/>
            <person name="Henrissat B."/>
            <person name="Grigoriev I.V."/>
            <person name="Yang Z.L."/>
            <person name="Xu J."/>
            <person name="Martin F.M."/>
        </authorList>
    </citation>
    <scope>NUCLEOTIDE SEQUENCE</scope>
    <source>
        <strain evidence="1">KKN 215</strain>
    </source>
</reference>
<sequence>MEWIVKDDQVQTESTIRISLTHDKTWLNGPINGRVQEVHYNTVYKLPPAQDVVVSTKEDLSLHLHIMGLQFSLIIDNLLKNLVEIRFFMELNYQHLQRFSAQDCDLASAGSESFQPFLYLPLALFDAISSFLESTESFPEEKRLTICCCIEKMLTFRDKLATFIVALKEEEGLLGIEALCRDSAGVLLIEDAWRAQMSASACAVLFARGQI</sequence>